<evidence type="ECO:0000313" key="2">
    <source>
        <dbReference type="Proteomes" id="UP000886998"/>
    </source>
</evidence>
<comment type="caution">
    <text evidence="1">The sequence shown here is derived from an EMBL/GenBank/DDBJ whole genome shotgun (WGS) entry which is preliminary data.</text>
</comment>
<reference evidence="1" key="1">
    <citation type="submission" date="2020-08" db="EMBL/GenBank/DDBJ databases">
        <title>Multicomponent nature underlies the extraordinary mechanical properties of spider dragline silk.</title>
        <authorList>
            <person name="Kono N."/>
            <person name="Nakamura H."/>
            <person name="Mori M."/>
            <person name="Yoshida Y."/>
            <person name="Ohtoshi R."/>
            <person name="Malay A.D."/>
            <person name="Moran D.A.P."/>
            <person name="Tomita M."/>
            <person name="Numata K."/>
            <person name="Arakawa K."/>
        </authorList>
    </citation>
    <scope>NUCLEOTIDE SEQUENCE</scope>
</reference>
<organism evidence="1 2">
    <name type="scientific">Trichonephila inaurata madagascariensis</name>
    <dbReference type="NCBI Taxonomy" id="2747483"/>
    <lineage>
        <taxon>Eukaryota</taxon>
        <taxon>Metazoa</taxon>
        <taxon>Ecdysozoa</taxon>
        <taxon>Arthropoda</taxon>
        <taxon>Chelicerata</taxon>
        <taxon>Arachnida</taxon>
        <taxon>Araneae</taxon>
        <taxon>Araneomorphae</taxon>
        <taxon>Entelegynae</taxon>
        <taxon>Araneoidea</taxon>
        <taxon>Nephilidae</taxon>
        <taxon>Trichonephila</taxon>
        <taxon>Trichonephila inaurata</taxon>
    </lineage>
</organism>
<sequence length="56" mass="6235">MGLHILGNDSFTGVFAVKNSSSQACIGFEGSQMLFLFLWTTQNRPYRSCASEMLLE</sequence>
<keyword evidence="2" id="KW-1185">Reference proteome</keyword>
<accession>A0A8X7C7G3</accession>
<dbReference type="EMBL" id="BMAV01010840">
    <property type="protein sequence ID" value="GFY56222.1"/>
    <property type="molecule type" value="Genomic_DNA"/>
</dbReference>
<gene>
    <name evidence="1" type="ORF">TNIN_463301</name>
</gene>
<proteinExistence type="predicted"/>
<dbReference type="Proteomes" id="UP000886998">
    <property type="component" value="Unassembled WGS sequence"/>
</dbReference>
<name>A0A8X7C7G3_9ARAC</name>
<feature type="non-terminal residue" evidence="1">
    <location>
        <position position="56"/>
    </location>
</feature>
<evidence type="ECO:0000313" key="1">
    <source>
        <dbReference type="EMBL" id="GFY56222.1"/>
    </source>
</evidence>
<protein>
    <submittedName>
        <fullName evidence="1">Uncharacterized protein</fullName>
    </submittedName>
</protein>
<dbReference type="AlphaFoldDB" id="A0A8X7C7G3"/>